<accession>A0A0G0UK46</accession>
<comment type="caution">
    <text evidence="12">The sequence shown here is derived from an EMBL/GenBank/DDBJ whole genome shotgun (WGS) entry which is preliminary data.</text>
</comment>
<evidence type="ECO:0000313" key="12">
    <source>
        <dbReference type="EMBL" id="KKR89144.1"/>
    </source>
</evidence>
<dbReference type="GO" id="GO:0000271">
    <property type="term" value="P:polysaccharide biosynthetic process"/>
    <property type="evidence" value="ECO:0007669"/>
    <property type="project" value="InterPro"/>
</dbReference>
<sequence>MAKQNESAIKNLYGVILGGGSGARLWPVSRKFYPKQLLKLFGDKTLIQQTFLRLKKIIKPSKIYVVTNAPLADDIYIQLKEFGFKKENFIIESAQKSTAPAIALAASRVFKENRKAIMAVCPADHLIKPDKKFIETIKESLKPAKEGFLVVFGIKPVGPSAEYGYLKTDRKSKSKIQTVEKFTEKPDEKTAERFIKEGYFWNSGIFVWKAEVFLKEVKKHLPKVYRALKFPGFYKSIDSISVDSGVLEKSKKIKAISANFKWQDVGSWKSLYGLLPKDSNQNVIGENIFGVDCQKCLIYGTQRRIVAAVGLKDLIVVDTEDAVLVAHREKSGEIKNILEQIKANNLSQYFEHPTVHRPWGFFTVIEEGEKFKVKKVSVKPKEKLSLQYHNKRSEHWVVLRGTAKILLDGKVFFLETHQSFDIPVGGKHQLENPGDEPLELIETQSGDYLGEDDIVRINDKYGR</sequence>
<evidence type="ECO:0000256" key="6">
    <source>
        <dbReference type="ARBA" id="ARBA00023134"/>
    </source>
</evidence>
<dbReference type="CDD" id="cd02509">
    <property type="entry name" value="GDP-M1P_Guanylyltransferase"/>
    <property type="match status" value="1"/>
</dbReference>
<evidence type="ECO:0000259" key="9">
    <source>
        <dbReference type="Pfam" id="PF00483"/>
    </source>
</evidence>
<dbReference type="Pfam" id="PF22640">
    <property type="entry name" value="ManC_GMP_beta-helix"/>
    <property type="match status" value="1"/>
</dbReference>
<dbReference type="Pfam" id="PF01050">
    <property type="entry name" value="MannoseP_isomer"/>
    <property type="match status" value="1"/>
</dbReference>
<evidence type="ECO:0000256" key="2">
    <source>
        <dbReference type="ARBA" id="ARBA00012387"/>
    </source>
</evidence>
<dbReference type="PATRIC" id="fig|1619006.3.peg.49"/>
<dbReference type="InterPro" id="IPR006375">
    <property type="entry name" value="Man1P_GuaTrfase/Man6P_Isoase"/>
</dbReference>
<feature type="domain" description="Mannose-6-phosphate isomerase type II C-terminal" evidence="10">
    <location>
        <begin position="347"/>
        <end position="459"/>
    </location>
</feature>
<dbReference type="EC" id="2.7.7.13" evidence="2"/>
<keyword evidence="4 12" id="KW-0548">Nucleotidyltransferase</keyword>
<feature type="domain" description="MannoseP isomerase/GMP-like beta-helix" evidence="11">
    <location>
        <begin position="288"/>
        <end position="340"/>
    </location>
</feature>
<comment type="catalytic activity">
    <reaction evidence="7">
        <text>alpha-D-mannose 1-phosphate + GTP + H(+) = GDP-alpha-D-mannose + diphosphate</text>
        <dbReference type="Rhea" id="RHEA:15229"/>
        <dbReference type="ChEBI" id="CHEBI:15378"/>
        <dbReference type="ChEBI" id="CHEBI:33019"/>
        <dbReference type="ChEBI" id="CHEBI:37565"/>
        <dbReference type="ChEBI" id="CHEBI:57527"/>
        <dbReference type="ChEBI" id="CHEBI:58409"/>
        <dbReference type="EC" id="2.7.7.13"/>
    </reaction>
</comment>
<dbReference type="GO" id="GO:0009298">
    <property type="term" value="P:GDP-mannose biosynthetic process"/>
    <property type="evidence" value="ECO:0007669"/>
    <property type="project" value="TreeGrafter"/>
</dbReference>
<gene>
    <name evidence="12" type="ORF">UU38_C0001G0046</name>
</gene>
<name>A0A0G0UK46_9BACT</name>
<dbReference type="SUPFAM" id="SSF53448">
    <property type="entry name" value="Nucleotide-diphospho-sugar transferases"/>
    <property type="match status" value="1"/>
</dbReference>
<dbReference type="InterPro" id="IPR029044">
    <property type="entry name" value="Nucleotide-diphossugar_trans"/>
</dbReference>
<evidence type="ECO:0000259" key="10">
    <source>
        <dbReference type="Pfam" id="PF01050"/>
    </source>
</evidence>
<dbReference type="InterPro" id="IPR049577">
    <property type="entry name" value="GMPP_N"/>
</dbReference>
<dbReference type="PANTHER" id="PTHR46390">
    <property type="entry name" value="MANNOSE-1-PHOSPHATE GUANYLYLTRANSFERASE"/>
    <property type="match status" value="1"/>
</dbReference>
<proteinExistence type="inferred from homology"/>
<dbReference type="SUPFAM" id="SSF51182">
    <property type="entry name" value="RmlC-like cupins"/>
    <property type="match status" value="1"/>
</dbReference>
<dbReference type="AlphaFoldDB" id="A0A0G0UK46"/>
<evidence type="ECO:0000313" key="13">
    <source>
        <dbReference type="Proteomes" id="UP000033918"/>
    </source>
</evidence>
<dbReference type="FunFam" id="2.60.120.10:FF:000032">
    <property type="entry name" value="Mannose-1-phosphate guanylyltransferase/mannose-6-phosphate isomerase"/>
    <property type="match status" value="1"/>
</dbReference>
<dbReference type="InterPro" id="IPR014710">
    <property type="entry name" value="RmlC-like_jellyroll"/>
</dbReference>
<dbReference type="InterPro" id="IPR051161">
    <property type="entry name" value="Mannose-6P_isomerase_type2"/>
</dbReference>
<evidence type="ECO:0000256" key="1">
    <source>
        <dbReference type="ARBA" id="ARBA00006115"/>
    </source>
</evidence>
<evidence type="ECO:0000256" key="4">
    <source>
        <dbReference type="ARBA" id="ARBA00022695"/>
    </source>
</evidence>
<comment type="similarity">
    <text evidence="1 8">Belongs to the mannose-6-phosphate isomerase type 2 family.</text>
</comment>
<dbReference type="EMBL" id="LCAK01000001">
    <property type="protein sequence ID" value="KKR89144.1"/>
    <property type="molecule type" value="Genomic_DNA"/>
</dbReference>
<dbReference type="InterPro" id="IPR005835">
    <property type="entry name" value="NTP_transferase_dom"/>
</dbReference>
<dbReference type="FunFam" id="3.90.550.10:FF:000046">
    <property type="entry name" value="Mannose-1-phosphate guanylyltransferase (GDP)"/>
    <property type="match status" value="1"/>
</dbReference>
<feature type="domain" description="Nucleotidyl transferase" evidence="9">
    <location>
        <begin position="14"/>
        <end position="277"/>
    </location>
</feature>
<keyword evidence="3 12" id="KW-0808">Transferase</keyword>
<dbReference type="GO" id="GO:0004475">
    <property type="term" value="F:mannose-1-phosphate guanylyltransferase (GTP) activity"/>
    <property type="evidence" value="ECO:0007669"/>
    <property type="project" value="UniProtKB-EC"/>
</dbReference>
<evidence type="ECO:0000259" key="11">
    <source>
        <dbReference type="Pfam" id="PF22640"/>
    </source>
</evidence>
<dbReference type="Pfam" id="PF00483">
    <property type="entry name" value="NTP_transferase"/>
    <property type="match status" value="1"/>
</dbReference>
<reference evidence="12 13" key="1">
    <citation type="journal article" date="2015" name="Nature">
        <title>rRNA introns, odd ribosomes, and small enigmatic genomes across a large radiation of phyla.</title>
        <authorList>
            <person name="Brown C.T."/>
            <person name="Hug L.A."/>
            <person name="Thomas B.C."/>
            <person name="Sharon I."/>
            <person name="Castelle C.J."/>
            <person name="Singh A."/>
            <person name="Wilkins M.J."/>
            <person name="Williams K.H."/>
            <person name="Banfield J.F."/>
        </authorList>
    </citation>
    <scope>NUCLEOTIDE SEQUENCE [LARGE SCALE GENOMIC DNA]</scope>
</reference>
<keyword evidence="12" id="KW-0413">Isomerase</keyword>
<organism evidence="12 13">
    <name type="scientific">Candidatus Wolfebacteria bacterium GW2011_GWB1_41_12</name>
    <dbReference type="NCBI Taxonomy" id="1619006"/>
    <lineage>
        <taxon>Bacteria</taxon>
        <taxon>Candidatus Wolfeibacteriota</taxon>
    </lineage>
</organism>
<evidence type="ECO:0000256" key="7">
    <source>
        <dbReference type="ARBA" id="ARBA00047343"/>
    </source>
</evidence>
<dbReference type="CDD" id="cd02213">
    <property type="entry name" value="cupin_PMI_typeII_C"/>
    <property type="match status" value="1"/>
</dbReference>
<dbReference type="PANTHER" id="PTHR46390:SF1">
    <property type="entry name" value="MANNOSE-1-PHOSPHATE GUANYLYLTRANSFERASE"/>
    <property type="match status" value="1"/>
</dbReference>
<dbReference type="Proteomes" id="UP000033918">
    <property type="component" value="Unassembled WGS sequence"/>
</dbReference>
<dbReference type="NCBIfam" id="TIGR01479">
    <property type="entry name" value="GMP_PMI"/>
    <property type="match status" value="1"/>
</dbReference>
<dbReference type="InterPro" id="IPR054566">
    <property type="entry name" value="ManC/GMP-like_b-helix"/>
</dbReference>
<dbReference type="GO" id="GO:0005525">
    <property type="term" value="F:GTP binding"/>
    <property type="evidence" value="ECO:0007669"/>
    <property type="project" value="UniProtKB-KW"/>
</dbReference>
<dbReference type="GO" id="GO:0016853">
    <property type="term" value="F:isomerase activity"/>
    <property type="evidence" value="ECO:0007669"/>
    <property type="project" value="UniProtKB-KW"/>
</dbReference>
<dbReference type="InterPro" id="IPR001538">
    <property type="entry name" value="Man6P_isomerase-2_C"/>
</dbReference>
<dbReference type="InterPro" id="IPR011051">
    <property type="entry name" value="RmlC_Cupin_sf"/>
</dbReference>
<protein>
    <recommendedName>
        <fullName evidence="2">mannose-1-phosphate guanylyltransferase</fullName>
        <ecNumber evidence="2">2.7.7.13</ecNumber>
    </recommendedName>
</protein>
<dbReference type="Gene3D" id="2.60.120.10">
    <property type="entry name" value="Jelly Rolls"/>
    <property type="match status" value="1"/>
</dbReference>
<keyword evidence="6" id="KW-0342">GTP-binding</keyword>
<evidence type="ECO:0000256" key="3">
    <source>
        <dbReference type="ARBA" id="ARBA00022679"/>
    </source>
</evidence>
<keyword evidence="5" id="KW-0547">Nucleotide-binding</keyword>
<dbReference type="Gene3D" id="3.90.550.10">
    <property type="entry name" value="Spore Coat Polysaccharide Biosynthesis Protein SpsA, Chain A"/>
    <property type="match status" value="1"/>
</dbReference>
<evidence type="ECO:0000256" key="5">
    <source>
        <dbReference type="ARBA" id="ARBA00022741"/>
    </source>
</evidence>
<evidence type="ECO:0000256" key="8">
    <source>
        <dbReference type="RuleBase" id="RU004190"/>
    </source>
</evidence>